<sequence length="109" mass="11478">MSIHHAKSGEIIELPLGAALGDSKTETLVKTANLELIRLVLPAGKDIPSHKAPGEITVQCLEGRVTFTVGENAVELSVGQLLYLTAGEPHALKASEDSSLLVTLLLAKK</sequence>
<dbReference type="Proteomes" id="UP000315017">
    <property type="component" value="Chromosome"/>
</dbReference>
<evidence type="ECO:0000259" key="1">
    <source>
        <dbReference type="Pfam" id="PF07883"/>
    </source>
</evidence>
<proteinExistence type="predicted"/>
<keyword evidence="3" id="KW-1185">Reference proteome</keyword>
<dbReference type="RefSeq" id="WP_145085438.1">
    <property type="nucleotide sequence ID" value="NZ_CP036274.1"/>
</dbReference>
<dbReference type="InterPro" id="IPR014710">
    <property type="entry name" value="RmlC-like_jellyroll"/>
</dbReference>
<organism evidence="2 3">
    <name type="scientific">Anatilimnocola aggregata</name>
    <dbReference type="NCBI Taxonomy" id="2528021"/>
    <lineage>
        <taxon>Bacteria</taxon>
        <taxon>Pseudomonadati</taxon>
        <taxon>Planctomycetota</taxon>
        <taxon>Planctomycetia</taxon>
        <taxon>Pirellulales</taxon>
        <taxon>Pirellulaceae</taxon>
        <taxon>Anatilimnocola</taxon>
    </lineage>
</organism>
<dbReference type="CDD" id="cd02230">
    <property type="entry name" value="cupin_HP0902-like"/>
    <property type="match status" value="1"/>
</dbReference>
<dbReference type="SUPFAM" id="SSF51182">
    <property type="entry name" value="RmlC-like cupins"/>
    <property type="match status" value="1"/>
</dbReference>
<dbReference type="InterPro" id="IPR013096">
    <property type="entry name" value="Cupin_2"/>
</dbReference>
<dbReference type="EMBL" id="CP036274">
    <property type="protein sequence ID" value="QDU25837.1"/>
    <property type="molecule type" value="Genomic_DNA"/>
</dbReference>
<dbReference type="PANTHER" id="PTHR37694:SF1">
    <property type="entry name" value="SLR8022 PROTEIN"/>
    <property type="match status" value="1"/>
</dbReference>
<protein>
    <submittedName>
        <fullName evidence="2">Cupin domain protein</fullName>
    </submittedName>
</protein>
<dbReference type="KEGG" id="aagg:ETAA8_09090"/>
<dbReference type="InterPro" id="IPR011051">
    <property type="entry name" value="RmlC_Cupin_sf"/>
</dbReference>
<dbReference type="Gene3D" id="2.60.120.10">
    <property type="entry name" value="Jelly Rolls"/>
    <property type="match status" value="1"/>
</dbReference>
<dbReference type="PANTHER" id="PTHR37694">
    <property type="entry name" value="SLR8022 PROTEIN"/>
    <property type="match status" value="1"/>
</dbReference>
<reference evidence="2 3" key="1">
    <citation type="submission" date="2019-02" db="EMBL/GenBank/DDBJ databases">
        <title>Deep-cultivation of Planctomycetes and their phenomic and genomic characterization uncovers novel biology.</title>
        <authorList>
            <person name="Wiegand S."/>
            <person name="Jogler M."/>
            <person name="Boedeker C."/>
            <person name="Pinto D."/>
            <person name="Vollmers J."/>
            <person name="Rivas-Marin E."/>
            <person name="Kohn T."/>
            <person name="Peeters S.H."/>
            <person name="Heuer A."/>
            <person name="Rast P."/>
            <person name="Oberbeckmann S."/>
            <person name="Bunk B."/>
            <person name="Jeske O."/>
            <person name="Meyerdierks A."/>
            <person name="Storesund J.E."/>
            <person name="Kallscheuer N."/>
            <person name="Luecker S."/>
            <person name="Lage O.M."/>
            <person name="Pohl T."/>
            <person name="Merkel B.J."/>
            <person name="Hornburger P."/>
            <person name="Mueller R.-W."/>
            <person name="Bruemmer F."/>
            <person name="Labrenz M."/>
            <person name="Spormann A.M."/>
            <person name="Op den Camp H."/>
            <person name="Overmann J."/>
            <person name="Amann R."/>
            <person name="Jetten M.S.M."/>
            <person name="Mascher T."/>
            <person name="Medema M.H."/>
            <person name="Devos D.P."/>
            <person name="Kaster A.-K."/>
            <person name="Ovreas L."/>
            <person name="Rohde M."/>
            <person name="Galperin M.Y."/>
            <person name="Jogler C."/>
        </authorList>
    </citation>
    <scope>NUCLEOTIDE SEQUENCE [LARGE SCALE GENOMIC DNA]</scope>
    <source>
        <strain evidence="2 3">ETA_A8</strain>
    </source>
</reference>
<accession>A0A517Y6H9</accession>
<gene>
    <name evidence="2" type="ORF">ETAA8_09090</name>
</gene>
<feature type="domain" description="Cupin type-2" evidence="1">
    <location>
        <begin position="40"/>
        <end position="101"/>
    </location>
</feature>
<name>A0A517Y6H9_9BACT</name>
<dbReference type="Pfam" id="PF07883">
    <property type="entry name" value="Cupin_2"/>
    <property type="match status" value="1"/>
</dbReference>
<dbReference type="AlphaFoldDB" id="A0A517Y6H9"/>
<dbReference type="OrthoDB" id="8265259at2"/>
<evidence type="ECO:0000313" key="3">
    <source>
        <dbReference type="Proteomes" id="UP000315017"/>
    </source>
</evidence>
<evidence type="ECO:0000313" key="2">
    <source>
        <dbReference type="EMBL" id="QDU25837.1"/>
    </source>
</evidence>